<reference evidence="2" key="1">
    <citation type="submission" date="2025-08" db="UniProtKB">
        <authorList>
            <consortium name="Ensembl"/>
        </authorList>
    </citation>
    <scope>IDENTIFICATION</scope>
</reference>
<dbReference type="Proteomes" id="UP000694416">
    <property type="component" value="Unplaced"/>
</dbReference>
<organism evidence="2 3">
    <name type="scientific">Piliocolobus tephrosceles</name>
    <name type="common">Ugandan red Colobus</name>
    <dbReference type="NCBI Taxonomy" id="591936"/>
    <lineage>
        <taxon>Eukaryota</taxon>
        <taxon>Metazoa</taxon>
        <taxon>Chordata</taxon>
        <taxon>Craniata</taxon>
        <taxon>Vertebrata</taxon>
        <taxon>Euteleostomi</taxon>
        <taxon>Mammalia</taxon>
        <taxon>Eutheria</taxon>
        <taxon>Euarchontoglires</taxon>
        <taxon>Primates</taxon>
        <taxon>Haplorrhini</taxon>
        <taxon>Catarrhini</taxon>
        <taxon>Cercopithecidae</taxon>
        <taxon>Colobinae</taxon>
        <taxon>Piliocolobus</taxon>
    </lineage>
</organism>
<reference evidence="2" key="2">
    <citation type="submission" date="2025-09" db="UniProtKB">
        <authorList>
            <consortium name="Ensembl"/>
        </authorList>
    </citation>
    <scope>IDENTIFICATION</scope>
</reference>
<sequence>MAGHRPSNHFCPLPGSGGGGPRGPVPLRGDTLTWLSTQAAPGRVMVWPAVRPGVCPDPEVWRISPGPLPHDFRGWIAPCRPRLGAGEAGDWLRSPSEGALSGPYIALRTITPFLSPLPLVTVNLLYISVNLPVPSSSYSWNHKTFDLLYLAYFT</sequence>
<keyword evidence="3" id="KW-1185">Reference proteome</keyword>
<dbReference type="AlphaFoldDB" id="A0A8C9GJU5"/>
<accession>A0A8C9GJU5</accession>
<proteinExistence type="predicted"/>
<name>A0A8C9GJU5_9PRIM</name>
<evidence type="ECO:0000313" key="3">
    <source>
        <dbReference type="Proteomes" id="UP000694416"/>
    </source>
</evidence>
<evidence type="ECO:0000256" key="1">
    <source>
        <dbReference type="SAM" id="MobiDB-lite"/>
    </source>
</evidence>
<protein>
    <submittedName>
        <fullName evidence="2">Uncharacterized protein</fullName>
    </submittedName>
</protein>
<evidence type="ECO:0000313" key="2">
    <source>
        <dbReference type="Ensembl" id="ENSPTEP00000004601.1"/>
    </source>
</evidence>
<dbReference type="Ensembl" id="ENSPTET00000007131.1">
    <property type="protein sequence ID" value="ENSPTEP00000004601.1"/>
    <property type="gene ID" value="ENSPTEG00000005368.1"/>
</dbReference>
<feature type="region of interest" description="Disordered" evidence="1">
    <location>
        <begin position="1"/>
        <end position="26"/>
    </location>
</feature>